<dbReference type="EMBL" id="JANBVB010000014">
    <property type="protein sequence ID" value="KAJ2899947.1"/>
    <property type="molecule type" value="Genomic_DNA"/>
</dbReference>
<sequence length="585" mass="64256">MSHSQYDVCKRCSRQLDFADDAWKTMSAKGADAILATLPPERNMELMNMLLVQQAGQTEPINMSRVLSHSFRTDQLTRLPSGAISSDSKSSTQLMRGSLDLVIDSAMHNNSRAKPELRRNEEIPVDPTLKRQNSDKSATAAASPTPSELAAGNASSQGDSFILLSSSQLHPFPYSPDALLSPLDTGYKQAPPAAGAREGGDAMTAGAGRSKEGVDSQSVTSSGRLAPALHLPVDVSGQRDGVSETFAIIGRVVDRLEEKSALVHPMCEDCAETMLRLLDREVADCAHEREIATGIGRAAEQVAPLSLNRGAVASDVLELERDLKQQSELEHTLEETLAMLDAQLEGLCSQMTELDREAKQLDELESQYHQELNDHKYVLERCESEQWALDDKYTRLTAQLTQLQRTNVYNDVFNIAVADGIASINGFRLGGRSSPHSVEWAEINAAWGQALLLLQTVARRLSYDFLDYKLIPMGSFSRIERVSDSSASYELFGSGDMYLGRLFQNRRFDSAMVAYLACLDQIAQLVMSLNPQLRLPYRIEQDKVGGVSIKPQIGGDDVWTKACKNTLLDARWALAFASSYATTTD</sequence>
<comment type="caution">
    <text evidence="1">The sequence shown here is derived from an EMBL/GenBank/DDBJ whole genome shotgun (WGS) entry which is preliminary data.</text>
</comment>
<evidence type="ECO:0000313" key="1">
    <source>
        <dbReference type="EMBL" id="KAJ2899947.1"/>
    </source>
</evidence>
<reference evidence="1" key="1">
    <citation type="submission" date="2022-07" db="EMBL/GenBank/DDBJ databases">
        <title>Phylogenomic reconstructions and comparative analyses of Kickxellomycotina fungi.</title>
        <authorList>
            <person name="Reynolds N.K."/>
            <person name="Stajich J.E."/>
            <person name="Barry K."/>
            <person name="Grigoriev I.V."/>
            <person name="Crous P."/>
            <person name="Smith M.E."/>
        </authorList>
    </citation>
    <scope>NUCLEOTIDE SEQUENCE</scope>
    <source>
        <strain evidence="1">CBS 190363</strain>
    </source>
</reference>
<protein>
    <submittedName>
        <fullName evidence="1">Autophagy protein</fullName>
    </submittedName>
</protein>
<accession>A0ACC1MA53</accession>
<keyword evidence="2" id="KW-1185">Reference proteome</keyword>
<dbReference type="Proteomes" id="UP001139981">
    <property type="component" value="Unassembled WGS sequence"/>
</dbReference>
<name>A0ACC1MA53_9FUNG</name>
<proteinExistence type="predicted"/>
<evidence type="ECO:0000313" key="2">
    <source>
        <dbReference type="Proteomes" id="UP001139981"/>
    </source>
</evidence>
<organism evidence="1 2">
    <name type="scientific">Coemansia aciculifera</name>
    <dbReference type="NCBI Taxonomy" id="417176"/>
    <lineage>
        <taxon>Eukaryota</taxon>
        <taxon>Fungi</taxon>
        <taxon>Fungi incertae sedis</taxon>
        <taxon>Zoopagomycota</taxon>
        <taxon>Kickxellomycotina</taxon>
        <taxon>Kickxellomycetes</taxon>
        <taxon>Kickxellales</taxon>
        <taxon>Kickxellaceae</taxon>
        <taxon>Coemansia</taxon>
    </lineage>
</organism>
<gene>
    <name evidence="1" type="primary">atg6</name>
    <name evidence="1" type="ORF">IWW38_000745</name>
</gene>